<dbReference type="EMBL" id="FZNS01000024">
    <property type="protein sequence ID" value="SNS07471.1"/>
    <property type="molecule type" value="Genomic_DNA"/>
</dbReference>
<sequence length="241" mass="28907">FSALEYNNLLLRKEFFRRPKTFLEIYQRIEKKEDTYTYTYEGGTPAYHFALDCPRLNSNFDSYEIPIEIKEQGKEQVLRFRTFFAQNKELLDRNPEAFYIKMTAAFALETHLKPVDYKNTGIEFIDIDNLPELEETINQLLLEAEQLYWKSTPAKRMMMNQFMRLSFLAFPPYNQKPIQNNETGFSDTEVREFLTHFSETYKIPIIKHLRNFYRIYFNPDLAFEGEFLELLGFKKCSHCYS</sequence>
<evidence type="ECO:0000313" key="2">
    <source>
        <dbReference type="Proteomes" id="UP000198310"/>
    </source>
</evidence>
<protein>
    <submittedName>
        <fullName evidence="1">Uncharacterized protein</fullName>
    </submittedName>
</protein>
<proteinExistence type="predicted"/>
<reference evidence="2" key="1">
    <citation type="submission" date="2017-06" db="EMBL/GenBank/DDBJ databases">
        <authorList>
            <person name="Varghese N."/>
            <person name="Submissions S."/>
        </authorList>
    </citation>
    <scope>NUCLEOTIDE SEQUENCE [LARGE SCALE GENOMIC DNA]</scope>
    <source>
        <strain evidence="2">DSM 28041</strain>
    </source>
</reference>
<dbReference type="Proteomes" id="UP000198310">
    <property type="component" value="Unassembled WGS sequence"/>
</dbReference>
<name>A0A239BJA8_9BACT</name>
<feature type="non-terminal residue" evidence="1">
    <location>
        <position position="1"/>
    </location>
</feature>
<gene>
    <name evidence="1" type="ORF">SAMN06269173_12412</name>
</gene>
<accession>A0A239BJA8</accession>
<evidence type="ECO:0000313" key="1">
    <source>
        <dbReference type="EMBL" id="SNS07471.1"/>
    </source>
</evidence>
<organism evidence="1 2">
    <name type="scientific">Hymenobacter mucosus</name>
    <dbReference type="NCBI Taxonomy" id="1411120"/>
    <lineage>
        <taxon>Bacteria</taxon>
        <taxon>Pseudomonadati</taxon>
        <taxon>Bacteroidota</taxon>
        <taxon>Cytophagia</taxon>
        <taxon>Cytophagales</taxon>
        <taxon>Hymenobacteraceae</taxon>
        <taxon>Hymenobacter</taxon>
    </lineage>
</organism>
<dbReference type="AlphaFoldDB" id="A0A239BJA8"/>
<keyword evidence="2" id="KW-1185">Reference proteome</keyword>
<dbReference type="RefSeq" id="WP_089334519.1">
    <property type="nucleotide sequence ID" value="NZ_FZNS01000024.1"/>
</dbReference>